<dbReference type="InterPro" id="IPR036086">
    <property type="entry name" value="ParB/Sulfiredoxin_sf"/>
</dbReference>
<dbReference type="AlphaFoldDB" id="A0A1W9NYG0"/>
<dbReference type="EMBL" id="MZGJ01000007">
    <property type="protein sequence ID" value="OQX51148.1"/>
    <property type="molecule type" value="Genomic_DNA"/>
</dbReference>
<dbReference type="InterPro" id="IPR004437">
    <property type="entry name" value="ParB/RepB/Spo0J"/>
</dbReference>
<evidence type="ECO:0000256" key="2">
    <source>
        <dbReference type="ARBA" id="ARBA00022829"/>
    </source>
</evidence>
<dbReference type="SUPFAM" id="SSF110849">
    <property type="entry name" value="ParB/Sulfiredoxin"/>
    <property type="match status" value="1"/>
</dbReference>
<feature type="domain" description="ParB-like N-terminal" evidence="4">
    <location>
        <begin position="5"/>
        <end position="94"/>
    </location>
</feature>
<gene>
    <name evidence="5" type="ORF">B5M47_01775</name>
</gene>
<keyword evidence="3" id="KW-0238">DNA-binding</keyword>
<dbReference type="FunFam" id="3.90.1530.30:FF:000001">
    <property type="entry name" value="Chromosome partitioning protein ParB"/>
    <property type="match status" value="1"/>
</dbReference>
<dbReference type="InterPro" id="IPR003115">
    <property type="entry name" value="ParB_N"/>
</dbReference>
<dbReference type="GO" id="GO:0003677">
    <property type="term" value="F:DNA binding"/>
    <property type="evidence" value="ECO:0007669"/>
    <property type="project" value="UniProtKB-KW"/>
</dbReference>
<dbReference type="PANTHER" id="PTHR33375">
    <property type="entry name" value="CHROMOSOME-PARTITIONING PROTEIN PARB-RELATED"/>
    <property type="match status" value="1"/>
</dbReference>
<name>A0A1W9NYG0_UNCC3</name>
<dbReference type="SMART" id="SM00470">
    <property type="entry name" value="ParB"/>
    <property type="match status" value="1"/>
</dbReference>
<dbReference type="NCBIfam" id="TIGR00180">
    <property type="entry name" value="parB_part"/>
    <property type="match status" value="1"/>
</dbReference>
<comment type="caution">
    <text evidence="5">The sequence shown here is derived from an EMBL/GenBank/DDBJ whole genome shotgun (WGS) entry which is preliminary data.</text>
</comment>
<dbReference type="Pfam" id="PF17762">
    <property type="entry name" value="HTH_ParB"/>
    <property type="match status" value="1"/>
</dbReference>
<dbReference type="Gene3D" id="3.90.1530.30">
    <property type="match status" value="1"/>
</dbReference>
<comment type="similarity">
    <text evidence="1">Belongs to the ParB family.</text>
</comment>
<sequence length="184" mass="20979">MEEIIFLNIDELAPNPLRPRSSFPYESLVKLSDSIRKHGIINPILVASTPAGYVVISGERRWRAAKLAGLTEIPAIVKKSSSEEALILSLVENIQREPLTIFEQGSTIQRLRSDFKLSLQEIGEKVGLSLNELEQRLKLLGLSDKVKNEILERKMDDRETLELAEKEDEKEIYREVIKKGRHSF</sequence>
<dbReference type="GO" id="GO:0007059">
    <property type="term" value="P:chromosome segregation"/>
    <property type="evidence" value="ECO:0007669"/>
    <property type="project" value="UniProtKB-KW"/>
</dbReference>
<reference evidence="6" key="1">
    <citation type="submission" date="2017-03" db="EMBL/GenBank/DDBJ databases">
        <title>Novel pathways for hydrocarbon cycling and metabolic interdependencies in hydrothermal sediment communities.</title>
        <authorList>
            <person name="Dombrowski N."/>
            <person name="Seitz K."/>
            <person name="Teske A."/>
            <person name="Baker B."/>
        </authorList>
    </citation>
    <scope>NUCLEOTIDE SEQUENCE [LARGE SCALE GENOMIC DNA]</scope>
</reference>
<organism evidence="5 6">
    <name type="scientific">candidate division CPR3 bacterium 4484_211</name>
    <dbReference type="NCBI Taxonomy" id="1968527"/>
    <lineage>
        <taxon>Bacteria</taxon>
        <taxon>Bacteria division CPR3</taxon>
    </lineage>
</organism>
<dbReference type="Pfam" id="PF02195">
    <property type="entry name" value="ParB_N"/>
    <property type="match status" value="1"/>
</dbReference>
<evidence type="ECO:0000313" key="5">
    <source>
        <dbReference type="EMBL" id="OQX51148.1"/>
    </source>
</evidence>
<dbReference type="InterPro" id="IPR050336">
    <property type="entry name" value="Chromosome_partition/occlusion"/>
</dbReference>
<proteinExistence type="inferred from homology"/>
<dbReference type="Gene3D" id="1.10.10.2830">
    <property type="match status" value="1"/>
</dbReference>
<protein>
    <recommendedName>
        <fullName evidence="4">ParB-like N-terminal domain-containing protein</fullName>
    </recommendedName>
</protein>
<evidence type="ECO:0000259" key="4">
    <source>
        <dbReference type="SMART" id="SM00470"/>
    </source>
</evidence>
<dbReference type="SUPFAM" id="SSF109709">
    <property type="entry name" value="KorB DNA-binding domain-like"/>
    <property type="match status" value="1"/>
</dbReference>
<dbReference type="InterPro" id="IPR041468">
    <property type="entry name" value="HTH_ParB/Spo0J"/>
</dbReference>
<dbReference type="PANTHER" id="PTHR33375:SF1">
    <property type="entry name" value="CHROMOSOME-PARTITIONING PROTEIN PARB-RELATED"/>
    <property type="match status" value="1"/>
</dbReference>
<keyword evidence="2" id="KW-0159">Chromosome partition</keyword>
<evidence type="ECO:0000256" key="3">
    <source>
        <dbReference type="ARBA" id="ARBA00023125"/>
    </source>
</evidence>
<accession>A0A1W9NYG0</accession>
<evidence type="ECO:0000313" key="6">
    <source>
        <dbReference type="Proteomes" id="UP000192520"/>
    </source>
</evidence>
<dbReference type="GO" id="GO:0005694">
    <property type="term" value="C:chromosome"/>
    <property type="evidence" value="ECO:0007669"/>
    <property type="project" value="TreeGrafter"/>
</dbReference>
<evidence type="ECO:0000256" key="1">
    <source>
        <dbReference type="ARBA" id="ARBA00006295"/>
    </source>
</evidence>
<dbReference type="Proteomes" id="UP000192520">
    <property type="component" value="Unassembled WGS sequence"/>
</dbReference>
<dbReference type="STRING" id="1968527.B5M47_01775"/>